<sequence length="752" mass="81701">MSSHDIVIENAGTNNLKNVTVRIPKHRITAVTGVSGSGKSSLVFSTLAAESQRNVNKAYSAYVQQLLPKYPAPTVGRIDNVPFSLVVGQQQLSGNARSTVGTYSDLYTALRLLFSRIAQPFIGYSMAYSFNTPSGMCTTCQGLGFTRTIVPQSLLDMSKTLNEGAIRFPTFQPEGWRLTRYTESGFFDNDLPVEDWPAATLELLLYGKRQKPTHPSAQWHKSASYEGLIPRIEAIMNRDSSTYEHDITRITQTGTCPSCKGTRLNEQALSAKIKGTSIAECSSMSIRQLLEWMSGIDAGSSAVIVKEMTAKIDNLVKVGLGYLSLDRVTTTLSGGEAQRLKLANYLNSPLSDVLYIFDEPSVGLHPHDLVSVAQIFQGLRDKGNTLVMVDHDPELINIADHVIDMGPGGGSHGGTVTFQGTYSALLGSDTGTGHALRNRGTMTQGSAADGEFIEIENVTRHNLFKVSARIPKNALSVITGVAGSGKSTLVSEGLLRQQQGILLDQRPIHTTHRSNLLTYLGVFDALRSDFASATNQDPSLFSYNGEGRCPTCKGKGVITLDLAYLADTSAVCEDCDGTRYSKQALRYRHHGLNIAQALALTAQEAQRLYSRSLGPAMRHLQEVGLSYLSIGQSLDTLSGGELQRLKLAKFLMNETTKLLVLDEPTSGLHESNIQQIIDLLKSLIVNRSATIVVIEHNLRFIGQADWIVDVGPGAGTNGGHILFEGPPEQLLVHGHSFTAQALRKYFTAGIQR</sequence>
<keyword evidence="7" id="KW-0228">DNA excision</keyword>
<dbReference type="Pfam" id="PF17755">
    <property type="entry name" value="UvrA_DNA-bind"/>
    <property type="match status" value="1"/>
</dbReference>
<keyword evidence="12" id="KW-0238">DNA-binding</keyword>
<dbReference type="Proteomes" id="UP000767327">
    <property type="component" value="Unassembled WGS sequence"/>
</dbReference>
<evidence type="ECO:0000256" key="14">
    <source>
        <dbReference type="ARBA" id="ARBA00038000"/>
    </source>
</evidence>
<feature type="domain" description="ABC transporter" evidence="17">
    <location>
        <begin position="453"/>
        <end position="743"/>
    </location>
</feature>
<reference evidence="18" key="2">
    <citation type="submission" date="2020-01" db="EMBL/GenBank/DDBJ databases">
        <authorList>
            <person name="Campanaro S."/>
        </authorList>
    </citation>
    <scope>NUCLEOTIDE SEQUENCE</scope>
    <source>
        <strain evidence="18">AS01afH2WH_6</strain>
    </source>
</reference>
<keyword evidence="5" id="KW-0547">Nucleotide-binding</keyword>
<dbReference type="InterPro" id="IPR003439">
    <property type="entry name" value="ABC_transporter-like_ATP-bd"/>
</dbReference>
<keyword evidence="9" id="KW-0862">Zinc</keyword>
<evidence type="ECO:0000256" key="11">
    <source>
        <dbReference type="ARBA" id="ARBA00022881"/>
    </source>
</evidence>
<comment type="caution">
    <text evidence="18">The sequence shown here is derived from an EMBL/GenBank/DDBJ whole genome shotgun (WGS) entry which is preliminary data.</text>
</comment>
<comment type="similarity">
    <text evidence="14">Belongs to the ABC transporter superfamily. UvrA family.</text>
</comment>
<dbReference type="Gene3D" id="3.40.50.300">
    <property type="entry name" value="P-loop containing nucleotide triphosphate hydrolases"/>
    <property type="match status" value="2"/>
</dbReference>
<evidence type="ECO:0000256" key="5">
    <source>
        <dbReference type="ARBA" id="ARBA00022741"/>
    </source>
</evidence>
<keyword evidence="11" id="KW-0267">Excision nuclease</keyword>
<dbReference type="PANTHER" id="PTHR43152">
    <property type="entry name" value="UVRABC SYSTEM PROTEIN A"/>
    <property type="match status" value="1"/>
</dbReference>
<evidence type="ECO:0000256" key="16">
    <source>
        <dbReference type="ARBA" id="ARBA00042156"/>
    </source>
</evidence>
<dbReference type="GO" id="GO:0005737">
    <property type="term" value="C:cytoplasm"/>
    <property type="evidence" value="ECO:0007669"/>
    <property type="project" value="UniProtKB-SubCell"/>
</dbReference>
<evidence type="ECO:0000259" key="17">
    <source>
        <dbReference type="PROSITE" id="PS50893"/>
    </source>
</evidence>
<dbReference type="InterPro" id="IPR041552">
    <property type="entry name" value="UvrA_DNA-bd"/>
</dbReference>
<dbReference type="PANTHER" id="PTHR43152:SF3">
    <property type="entry name" value="UVRABC SYSTEM PROTEIN A"/>
    <property type="match status" value="1"/>
</dbReference>
<dbReference type="InterPro" id="IPR017871">
    <property type="entry name" value="ABC_transporter-like_CS"/>
</dbReference>
<evidence type="ECO:0000256" key="1">
    <source>
        <dbReference type="ARBA" id="ARBA00004496"/>
    </source>
</evidence>
<dbReference type="Gene3D" id="1.10.8.280">
    <property type="entry name" value="ABC transporter ATPase domain-like"/>
    <property type="match status" value="1"/>
</dbReference>
<evidence type="ECO:0000256" key="2">
    <source>
        <dbReference type="ARBA" id="ARBA00022490"/>
    </source>
</evidence>
<evidence type="ECO:0000256" key="4">
    <source>
        <dbReference type="ARBA" id="ARBA00022737"/>
    </source>
</evidence>
<evidence type="ECO:0000313" key="19">
    <source>
        <dbReference type="Proteomes" id="UP000767327"/>
    </source>
</evidence>
<dbReference type="InterPro" id="IPR027417">
    <property type="entry name" value="P-loop_NTPase"/>
</dbReference>
<comment type="subcellular location">
    <subcellularLocation>
        <location evidence="1">Cytoplasm</location>
    </subcellularLocation>
</comment>
<dbReference type="Gene3D" id="1.20.1580.10">
    <property type="entry name" value="ABC transporter ATPase like domain"/>
    <property type="match status" value="2"/>
</dbReference>
<dbReference type="SUPFAM" id="SSF52540">
    <property type="entry name" value="P-loop containing nucleoside triphosphate hydrolases"/>
    <property type="match status" value="2"/>
</dbReference>
<dbReference type="PROSITE" id="PS50893">
    <property type="entry name" value="ABC_TRANSPORTER_2"/>
    <property type="match status" value="2"/>
</dbReference>
<evidence type="ECO:0000256" key="9">
    <source>
        <dbReference type="ARBA" id="ARBA00022833"/>
    </source>
</evidence>
<dbReference type="GO" id="GO:0016887">
    <property type="term" value="F:ATP hydrolysis activity"/>
    <property type="evidence" value="ECO:0007669"/>
    <property type="project" value="InterPro"/>
</dbReference>
<keyword evidence="8" id="KW-0863">Zinc-finger</keyword>
<keyword evidence="13" id="KW-0234">DNA repair</keyword>
<evidence type="ECO:0000256" key="8">
    <source>
        <dbReference type="ARBA" id="ARBA00022771"/>
    </source>
</evidence>
<evidence type="ECO:0000256" key="15">
    <source>
        <dbReference type="ARBA" id="ARBA00039316"/>
    </source>
</evidence>
<reference evidence="18" key="1">
    <citation type="journal article" date="2020" name="Biotechnol. Biofuels">
        <title>New insights from the biogas microbiome by comprehensive genome-resolved metagenomics of nearly 1600 species originating from multiple anaerobic digesters.</title>
        <authorList>
            <person name="Campanaro S."/>
            <person name="Treu L."/>
            <person name="Rodriguez-R L.M."/>
            <person name="Kovalovszki A."/>
            <person name="Ziels R.M."/>
            <person name="Maus I."/>
            <person name="Zhu X."/>
            <person name="Kougias P.G."/>
            <person name="Basile A."/>
            <person name="Luo G."/>
            <person name="Schluter A."/>
            <person name="Konstantinidis K.T."/>
            <person name="Angelidaki I."/>
        </authorList>
    </citation>
    <scope>NUCLEOTIDE SEQUENCE</scope>
    <source>
        <strain evidence="18">AS01afH2WH_6</strain>
    </source>
</reference>
<proteinExistence type="inferred from homology"/>
<keyword evidence="4" id="KW-0677">Repeat</keyword>
<dbReference type="RefSeq" id="WP_273173109.1">
    <property type="nucleotide sequence ID" value="NZ_JAAXZR010000016.1"/>
</dbReference>
<keyword evidence="2" id="KW-0963">Cytoplasm</keyword>
<gene>
    <name evidence="18" type="ORF">GXW98_03550</name>
</gene>
<dbReference type="AlphaFoldDB" id="A0A971CYY3"/>
<protein>
    <recommendedName>
        <fullName evidence="15">UvrABC system protein A</fullName>
    </recommendedName>
    <alternativeName>
        <fullName evidence="16">Excinuclease ABC subunit A</fullName>
    </alternativeName>
</protein>
<dbReference type="GO" id="GO:0005524">
    <property type="term" value="F:ATP binding"/>
    <property type="evidence" value="ECO:0007669"/>
    <property type="project" value="UniProtKB-KW"/>
</dbReference>
<evidence type="ECO:0000256" key="7">
    <source>
        <dbReference type="ARBA" id="ARBA00022769"/>
    </source>
</evidence>
<name>A0A971CYY3_9BIFI</name>
<keyword evidence="6" id="KW-0227">DNA damage</keyword>
<evidence type="ECO:0000256" key="10">
    <source>
        <dbReference type="ARBA" id="ARBA00022840"/>
    </source>
</evidence>
<keyword evidence="3" id="KW-0479">Metal-binding</keyword>
<dbReference type="GO" id="GO:0006281">
    <property type="term" value="P:DNA repair"/>
    <property type="evidence" value="ECO:0007669"/>
    <property type="project" value="UniProtKB-KW"/>
</dbReference>
<dbReference type="GO" id="GO:0003677">
    <property type="term" value="F:DNA binding"/>
    <property type="evidence" value="ECO:0007669"/>
    <property type="project" value="UniProtKB-KW"/>
</dbReference>
<dbReference type="Pfam" id="PF00005">
    <property type="entry name" value="ABC_tran"/>
    <property type="match status" value="1"/>
</dbReference>
<evidence type="ECO:0000256" key="13">
    <source>
        <dbReference type="ARBA" id="ARBA00023204"/>
    </source>
</evidence>
<dbReference type="GO" id="GO:0004518">
    <property type="term" value="F:nuclease activity"/>
    <property type="evidence" value="ECO:0007669"/>
    <property type="project" value="UniProtKB-KW"/>
</dbReference>
<dbReference type="EMBL" id="JAAXZR010000016">
    <property type="protein sequence ID" value="NLT79347.1"/>
    <property type="molecule type" value="Genomic_DNA"/>
</dbReference>
<dbReference type="PROSITE" id="PS00211">
    <property type="entry name" value="ABC_TRANSPORTER_1"/>
    <property type="match status" value="2"/>
</dbReference>
<organism evidence="18 19">
    <name type="scientific">Bifidobacterium crudilactis</name>
    <dbReference type="NCBI Taxonomy" id="327277"/>
    <lineage>
        <taxon>Bacteria</taxon>
        <taxon>Bacillati</taxon>
        <taxon>Actinomycetota</taxon>
        <taxon>Actinomycetes</taxon>
        <taxon>Bifidobacteriales</taxon>
        <taxon>Bifidobacteriaceae</taxon>
        <taxon>Bifidobacterium</taxon>
    </lineage>
</organism>
<accession>A0A971CYY3</accession>
<evidence type="ECO:0000256" key="3">
    <source>
        <dbReference type="ARBA" id="ARBA00022723"/>
    </source>
</evidence>
<keyword evidence="10 18" id="KW-0067">ATP-binding</keyword>
<dbReference type="GO" id="GO:0008270">
    <property type="term" value="F:zinc ion binding"/>
    <property type="evidence" value="ECO:0007669"/>
    <property type="project" value="UniProtKB-KW"/>
</dbReference>
<dbReference type="InterPro" id="IPR003593">
    <property type="entry name" value="AAA+_ATPase"/>
</dbReference>
<evidence type="ECO:0000256" key="12">
    <source>
        <dbReference type="ARBA" id="ARBA00023125"/>
    </source>
</evidence>
<feature type="domain" description="ABC transporter" evidence="17">
    <location>
        <begin position="1"/>
        <end position="432"/>
    </location>
</feature>
<dbReference type="SMART" id="SM00382">
    <property type="entry name" value="AAA"/>
    <property type="match status" value="2"/>
</dbReference>
<evidence type="ECO:0000256" key="6">
    <source>
        <dbReference type="ARBA" id="ARBA00022763"/>
    </source>
</evidence>
<evidence type="ECO:0000313" key="18">
    <source>
        <dbReference type="EMBL" id="NLT79347.1"/>
    </source>
</evidence>